<dbReference type="SUPFAM" id="SSF56112">
    <property type="entry name" value="Protein kinase-like (PK-like)"/>
    <property type="match status" value="1"/>
</dbReference>
<evidence type="ECO:0000313" key="5">
    <source>
        <dbReference type="Proteomes" id="UP000489600"/>
    </source>
</evidence>
<feature type="domain" description="Protein kinase" evidence="3">
    <location>
        <begin position="59"/>
        <end position="304"/>
    </location>
</feature>
<keyword evidence="5" id="KW-1185">Reference proteome</keyword>
<dbReference type="EMBL" id="CABITT030000008">
    <property type="protein sequence ID" value="VVB14117.1"/>
    <property type="molecule type" value="Genomic_DNA"/>
</dbReference>
<evidence type="ECO:0000313" key="4">
    <source>
        <dbReference type="EMBL" id="VVB14117.1"/>
    </source>
</evidence>
<comment type="subcellular location">
    <subcellularLocation>
        <location evidence="1">Cell membrane</location>
    </subcellularLocation>
</comment>
<dbReference type="GO" id="GO:0005524">
    <property type="term" value="F:ATP binding"/>
    <property type="evidence" value="ECO:0007669"/>
    <property type="project" value="InterPro"/>
</dbReference>
<sequence length="304" mass="35179">MGNCVKYFKQQSSSFAYQPLLIPPISVEAENENLRVFSLKELKKATKKFKQERVVIEDNDSVRTFYKGYINETTFAPSRTETGIAVSVMRYLQYRSPTLKEWMEEVESLGQISHPNLVKLLGYSCEDDESRFFVFEYMHKGSLDRHIFGKEEEVLPWEVQVKIAIGTAQALAFLHSVKNSLLHLELRMHNIMLDEENRRLLGGFEYFPPEYASIGHCGTVTDVYTYGVILLELLTGLKALDNERNNDKRKLSVWTESFLSDVYKIGEIIDPRLGNDYPVNAATQMGELIKRCIEQDRRKRPLMQ</sequence>
<dbReference type="GO" id="GO:0004672">
    <property type="term" value="F:protein kinase activity"/>
    <property type="evidence" value="ECO:0007669"/>
    <property type="project" value="InterPro"/>
</dbReference>
<dbReference type="InterPro" id="IPR011009">
    <property type="entry name" value="Kinase-like_dom_sf"/>
</dbReference>
<dbReference type="PROSITE" id="PS50011">
    <property type="entry name" value="PROTEIN_KINASE_DOM"/>
    <property type="match status" value="1"/>
</dbReference>
<evidence type="ECO:0000259" key="3">
    <source>
        <dbReference type="PROSITE" id="PS50011"/>
    </source>
</evidence>
<evidence type="ECO:0000256" key="2">
    <source>
        <dbReference type="ARBA" id="ARBA00022475"/>
    </source>
</evidence>
<dbReference type="InterPro" id="IPR050823">
    <property type="entry name" value="Plant_Ser_Thr_Prot_Kinase"/>
</dbReference>
<dbReference type="InterPro" id="IPR001245">
    <property type="entry name" value="Ser-Thr/Tyr_kinase_cat_dom"/>
</dbReference>
<proteinExistence type="predicted"/>
<dbReference type="AlphaFoldDB" id="A0A565CKJ9"/>
<dbReference type="OrthoDB" id="1025215at2759"/>
<dbReference type="Gene3D" id="1.10.510.10">
    <property type="entry name" value="Transferase(Phosphotransferase) domain 1"/>
    <property type="match status" value="1"/>
</dbReference>
<dbReference type="PANTHER" id="PTHR45621">
    <property type="entry name" value="OS01G0588500 PROTEIN-RELATED"/>
    <property type="match status" value="1"/>
</dbReference>
<evidence type="ECO:0000256" key="1">
    <source>
        <dbReference type="ARBA" id="ARBA00004236"/>
    </source>
</evidence>
<gene>
    <name evidence="4" type="ORF">ANE_LOCUS24561</name>
</gene>
<comment type="caution">
    <text evidence="4">The sequence shown here is derived from an EMBL/GenBank/DDBJ whole genome shotgun (WGS) entry which is preliminary data.</text>
</comment>
<dbReference type="Pfam" id="PF07714">
    <property type="entry name" value="PK_Tyr_Ser-Thr"/>
    <property type="match status" value="1"/>
</dbReference>
<keyword evidence="2" id="KW-1003">Cell membrane</keyword>
<organism evidence="4 5">
    <name type="scientific">Arabis nemorensis</name>
    <dbReference type="NCBI Taxonomy" id="586526"/>
    <lineage>
        <taxon>Eukaryota</taxon>
        <taxon>Viridiplantae</taxon>
        <taxon>Streptophyta</taxon>
        <taxon>Embryophyta</taxon>
        <taxon>Tracheophyta</taxon>
        <taxon>Spermatophyta</taxon>
        <taxon>Magnoliopsida</taxon>
        <taxon>eudicotyledons</taxon>
        <taxon>Gunneridae</taxon>
        <taxon>Pentapetalae</taxon>
        <taxon>rosids</taxon>
        <taxon>malvids</taxon>
        <taxon>Brassicales</taxon>
        <taxon>Brassicaceae</taxon>
        <taxon>Arabideae</taxon>
        <taxon>Arabis</taxon>
    </lineage>
</organism>
<protein>
    <recommendedName>
        <fullName evidence="3">Protein kinase domain-containing protein</fullName>
    </recommendedName>
</protein>
<dbReference type="Gene3D" id="3.30.200.20">
    <property type="entry name" value="Phosphorylase Kinase, domain 1"/>
    <property type="match status" value="1"/>
</dbReference>
<reference evidence="4" key="1">
    <citation type="submission" date="2019-07" db="EMBL/GenBank/DDBJ databases">
        <authorList>
            <person name="Dittberner H."/>
        </authorList>
    </citation>
    <scope>NUCLEOTIDE SEQUENCE [LARGE SCALE GENOMIC DNA]</scope>
</reference>
<accession>A0A565CKJ9</accession>
<name>A0A565CKJ9_9BRAS</name>
<keyword evidence="2" id="KW-0472">Membrane</keyword>
<dbReference type="Proteomes" id="UP000489600">
    <property type="component" value="Unassembled WGS sequence"/>
</dbReference>
<dbReference type="InterPro" id="IPR000719">
    <property type="entry name" value="Prot_kinase_dom"/>
</dbReference>